<feature type="region of interest" description="Disordered" evidence="4">
    <location>
        <begin position="658"/>
        <end position="740"/>
    </location>
</feature>
<dbReference type="InterPro" id="IPR013083">
    <property type="entry name" value="Znf_RING/FYVE/PHD"/>
</dbReference>
<feature type="region of interest" description="Disordered" evidence="4">
    <location>
        <begin position="381"/>
        <end position="556"/>
    </location>
</feature>
<keyword evidence="3" id="KW-0862">Zinc</keyword>
<dbReference type="STRING" id="745531.A0A0C3PTS2"/>
<dbReference type="InterPro" id="IPR028938">
    <property type="entry name" value="Rsf1-like"/>
</dbReference>
<proteinExistence type="predicted"/>
<dbReference type="GO" id="GO:0031213">
    <property type="term" value="C:RSF complex"/>
    <property type="evidence" value="ECO:0007669"/>
    <property type="project" value="InterPro"/>
</dbReference>
<dbReference type="PANTHER" id="PTHR14296:SF3">
    <property type="entry name" value="DIKAR, ISOFORM F"/>
    <property type="match status" value="1"/>
</dbReference>
<evidence type="ECO:0000256" key="4">
    <source>
        <dbReference type="SAM" id="MobiDB-lite"/>
    </source>
</evidence>
<feature type="compositionally biased region" description="Basic and acidic residues" evidence="4">
    <location>
        <begin position="544"/>
        <end position="555"/>
    </location>
</feature>
<feature type="region of interest" description="Disordered" evidence="4">
    <location>
        <begin position="284"/>
        <end position="364"/>
    </location>
</feature>
<dbReference type="GO" id="GO:0006355">
    <property type="term" value="P:regulation of DNA-templated transcription"/>
    <property type="evidence" value="ECO:0007669"/>
    <property type="project" value="InterPro"/>
</dbReference>
<feature type="region of interest" description="Disordered" evidence="4">
    <location>
        <begin position="108"/>
        <end position="202"/>
    </location>
</feature>
<keyword evidence="2" id="KW-0863">Zinc-finger</keyword>
<dbReference type="OrthoDB" id="303107at2759"/>
<feature type="compositionally biased region" description="Polar residues" evidence="4">
    <location>
        <begin position="716"/>
        <end position="736"/>
    </location>
</feature>
<feature type="region of interest" description="Disordered" evidence="4">
    <location>
        <begin position="1022"/>
        <end position="1069"/>
    </location>
</feature>
<feature type="compositionally biased region" description="Acidic residues" evidence="4">
    <location>
        <begin position="473"/>
        <end position="482"/>
    </location>
</feature>
<dbReference type="InterPro" id="IPR019786">
    <property type="entry name" value="Zinc_finger_PHD-type_CS"/>
</dbReference>
<feature type="domain" description="Zinc finger PHD-type" evidence="5">
    <location>
        <begin position="745"/>
        <end position="802"/>
    </location>
</feature>
<feature type="compositionally biased region" description="Polar residues" evidence="4">
    <location>
        <begin position="1022"/>
        <end position="1051"/>
    </location>
</feature>
<evidence type="ECO:0000256" key="3">
    <source>
        <dbReference type="ARBA" id="ARBA00022833"/>
    </source>
</evidence>
<feature type="compositionally biased region" description="Polar residues" evidence="4">
    <location>
        <begin position="400"/>
        <end position="409"/>
    </location>
</feature>
<dbReference type="InterPro" id="IPR001965">
    <property type="entry name" value="Znf_PHD"/>
</dbReference>
<feature type="compositionally biased region" description="Polar residues" evidence="4">
    <location>
        <begin position="833"/>
        <end position="845"/>
    </location>
</feature>
<dbReference type="InterPro" id="IPR019787">
    <property type="entry name" value="Znf_PHD-finger"/>
</dbReference>
<evidence type="ECO:0000256" key="1">
    <source>
        <dbReference type="ARBA" id="ARBA00022723"/>
    </source>
</evidence>
<accession>A0A0C3PTS2</accession>
<protein>
    <recommendedName>
        <fullName evidence="5">Zinc finger PHD-type domain-containing protein</fullName>
    </recommendedName>
</protein>
<reference evidence="6 7" key="1">
    <citation type="journal article" date="2014" name="PLoS Genet.">
        <title>Analysis of the Phlebiopsis gigantea genome, transcriptome and secretome provides insight into its pioneer colonization strategies of wood.</title>
        <authorList>
            <person name="Hori C."/>
            <person name="Ishida T."/>
            <person name="Igarashi K."/>
            <person name="Samejima M."/>
            <person name="Suzuki H."/>
            <person name="Master E."/>
            <person name="Ferreira P."/>
            <person name="Ruiz-Duenas F.J."/>
            <person name="Held B."/>
            <person name="Canessa P."/>
            <person name="Larrondo L.F."/>
            <person name="Schmoll M."/>
            <person name="Druzhinina I.S."/>
            <person name="Kubicek C.P."/>
            <person name="Gaskell J.A."/>
            <person name="Kersten P."/>
            <person name="St John F."/>
            <person name="Glasner J."/>
            <person name="Sabat G."/>
            <person name="Splinter BonDurant S."/>
            <person name="Syed K."/>
            <person name="Yadav J."/>
            <person name="Mgbeahuruike A.C."/>
            <person name="Kovalchuk A."/>
            <person name="Asiegbu F.O."/>
            <person name="Lackner G."/>
            <person name="Hoffmeister D."/>
            <person name="Rencoret J."/>
            <person name="Gutierrez A."/>
            <person name="Sun H."/>
            <person name="Lindquist E."/>
            <person name="Barry K."/>
            <person name="Riley R."/>
            <person name="Grigoriev I.V."/>
            <person name="Henrissat B."/>
            <person name="Kues U."/>
            <person name="Berka R.M."/>
            <person name="Martinez A.T."/>
            <person name="Covert S.F."/>
            <person name="Blanchette R.A."/>
            <person name="Cullen D."/>
        </authorList>
    </citation>
    <scope>NUCLEOTIDE SEQUENCE [LARGE SCALE GENOMIC DNA]</scope>
    <source>
        <strain evidence="6 7">11061_1 CR5-6</strain>
    </source>
</reference>
<feature type="region of interest" description="Disordered" evidence="4">
    <location>
        <begin position="928"/>
        <end position="1008"/>
    </location>
</feature>
<dbReference type="GO" id="GO:0008270">
    <property type="term" value="F:zinc ion binding"/>
    <property type="evidence" value="ECO:0007669"/>
    <property type="project" value="UniProtKB-KW"/>
</dbReference>
<dbReference type="HOGENOM" id="CLU_004503_0_0_1"/>
<name>A0A0C3PTS2_PHLG1</name>
<dbReference type="Proteomes" id="UP000053257">
    <property type="component" value="Unassembled WGS sequence"/>
</dbReference>
<feature type="compositionally biased region" description="Basic and acidic residues" evidence="4">
    <location>
        <begin position="509"/>
        <end position="521"/>
    </location>
</feature>
<dbReference type="Gene3D" id="3.30.40.10">
    <property type="entry name" value="Zinc/RING finger domain, C3HC4 (zinc finger)"/>
    <property type="match status" value="1"/>
</dbReference>
<feature type="region of interest" description="Disordered" evidence="4">
    <location>
        <begin position="813"/>
        <end position="854"/>
    </location>
</feature>
<feature type="compositionally biased region" description="Polar residues" evidence="4">
    <location>
        <begin position="983"/>
        <end position="996"/>
    </location>
</feature>
<dbReference type="SMART" id="SM00249">
    <property type="entry name" value="PHD"/>
    <property type="match status" value="1"/>
</dbReference>
<organism evidence="6 7">
    <name type="scientific">Phlebiopsis gigantea (strain 11061_1 CR5-6)</name>
    <name type="common">White-rot fungus</name>
    <name type="synonym">Peniophora gigantea</name>
    <dbReference type="NCBI Taxonomy" id="745531"/>
    <lineage>
        <taxon>Eukaryota</taxon>
        <taxon>Fungi</taxon>
        <taxon>Dikarya</taxon>
        <taxon>Basidiomycota</taxon>
        <taxon>Agaricomycotina</taxon>
        <taxon>Agaricomycetes</taxon>
        <taxon>Polyporales</taxon>
        <taxon>Phanerochaetaceae</taxon>
        <taxon>Phlebiopsis</taxon>
    </lineage>
</organism>
<dbReference type="PANTHER" id="PTHR14296">
    <property type="entry name" value="REMODELING AND SPACING FACTOR 1"/>
    <property type="match status" value="1"/>
</dbReference>
<dbReference type="EMBL" id="KN840449">
    <property type="protein sequence ID" value="KIP10978.1"/>
    <property type="molecule type" value="Genomic_DNA"/>
</dbReference>
<feature type="compositionally biased region" description="Basic and acidic residues" evidence="4">
    <location>
        <begin position="658"/>
        <end position="710"/>
    </location>
</feature>
<dbReference type="Pfam" id="PF00628">
    <property type="entry name" value="PHD"/>
    <property type="match status" value="1"/>
</dbReference>
<keyword evidence="1" id="KW-0479">Metal-binding</keyword>
<sequence>MSRRRLASTTRGRASSHVSFADAPLADTTYEDNLTLLRRHWKWANFSQFFFTFAQLLSMPDVGLTDVEDDLARGTTLYLPRIMHRLLYTLTQDRKISQDTWQSALRKQYLRRDPNANPLGPEPPAPSRMQSRDPTTPIEDREEEDSPAVPEGVSEAAGPSETVNGQDDVTESADTAMEKSPAEDAQSTVPLDLKPPAANEEDFKSPLDTEVVADEVESKNWLDLSMLEKLDSLHLVTEWQFQNPHRLRSLMKDDGDHGLWRVEPIGYDTKQNAYWLIGPDRLWIQRKPPRPPAPPKRKRKAAPTKTASKVSASKAVMQEESDSEPEPLPQKRARAANGRALRNKRAASPATPSGRSARAAKLQANKKLDAQAKELAEFQRLAAASEKSSPRSTRRTRNSDLTSATSSKKATIVGTRVSARLRGVSQDDDDDEWQQIPEDWLKEDADSSTTSRIRPSDRRGGLRSIKPPLPPSEDADDIDDATQDGPHTGLSSDDAISDLTELSDDDDQRESVKDTDMHSEVPDAPPVASPEGPAIQPAATSKLPKLEPKEEKVDTSEDIFTLDMPRELPADFVEWEAICITLQEWEGIPEQFAKATHYLEKALYKVLTQHIVPAVTGDLREAERKRKLEEAIVRRKRSSRIALKEVEKEEARIAAQKKVEEDDKMARARRQEARAKKEDAERETRERAREQRRLEREERERRAQERKNNTDDEGPTSATSVVSSSLQPTRNPTPNGVRTPDWTLDCEVCGRCGVNMDDGLPMVSCGMCSRWQHITCHDTADRNAGFPRRNWDVQQFYCSRCKPAAMERLANGGGSHSGVTDHQRAHSRAGKTQPASAAQFNSYPPTASDVRYPQPQQVTYPNGISSYGHQYTQDQLAMPSSSMYGRSSQRSQSGIAFSHYQPQQQGFSRSSWSNGYPTESYNGRAMTQYGQPYHQNGSYGGGPQPYPYPSSSAAMQSSYGRPQPQAMPQRMMEGAQPMHGQNWMGSSDSHQVSHTSPTGPPPTGQISRSHYSAAESLAYMQGSNSAPSGWANSSYPQHSGTVVPNNAQASPSIPHHSPMGAGGYHFPPS</sequence>
<dbReference type="CDD" id="cd15489">
    <property type="entry name" value="PHD_SF"/>
    <property type="match status" value="1"/>
</dbReference>
<dbReference type="SUPFAM" id="SSF57903">
    <property type="entry name" value="FYVE/PHD zinc finger"/>
    <property type="match status" value="1"/>
</dbReference>
<keyword evidence="7" id="KW-1185">Reference proteome</keyword>
<dbReference type="PROSITE" id="PS01359">
    <property type="entry name" value="ZF_PHD_1"/>
    <property type="match status" value="1"/>
</dbReference>
<dbReference type="AlphaFoldDB" id="A0A0C3PTS2"/>
<evidence type="ECO:0000313" key="7">
    <source>
        <dbReference type="Proteomes" id="UP000053257"/>
    </source>
</evidence>
<evidence type="ECO:0000256" key="2">
    <source>
        <dbReference type="ARBA" id="ARBA00022771"/>
    </source>
</evidence>
<feature type="compositionally biased region" description="Low complexity" evidence="4">
    <location>
        <begin position="949"/>
        <end position="960"/>
    </location>
</feature>
<gene>
    <name evidence="6" type="ORF">PHLGIDRAFT_125116</name>
</gene>
<dbReference type="InterPro" id="IPR011011">
    <property type="entry name" value="Znf_FYVE_PHD"/>
</dbReference>
<evidence type="ECO:0000313" key="6">
    <source>
        <dbReference type="EMBL" id="KIP10978.1"/>
    </source>
</evidence>
<evidence type="ECO:0000259" key="5">
    <source>
        <dbReference type="SMART" id="SM00249"/>
    </source>
</evidence>